<accession>D7KHG8</accession>
<evidence type="ECO:0000259" key="2">
    <source>
        <dbReference type="Pfam" id="PF08268"/>
    </source>
</evidence>
<dbReference type="OrthoDB" id="1108542at2759"/>
<feature type="region of interest" description="Disordered" evidence="1">
    <location>
        <begin position="306"/>
        <end position="373"/>
    </location>
</feature>
<dbReference type="eggNOG" id="ENOG502S2EQ">
    <property type="taxonomic scope" value="Eukaryota"/>
</dbReference>
<organism evidence="4">
    <name type="scientific">Arabidopsis lyrata subsp. lyrata</name>
    <name type="common">Lyre-leaved rock-cress</name>
    <dbReference type="NCBI Taxonomy" id="81972"/>
    <lineage>
        <taxon>Eukaryota</taxon>
        <taxon>Viridiplantae</taxon>
        <taxon>Streptophyta</taxon>
        <taxon>Embryophyta</taxon>
        <taxon>Tracheophyta</taxon>
        <taxon>Spermatophyta</taxon>
        <taxon>Magnoliopsida</taxon>
        <taxon>eudicotyledons</taxon>
        <taxon>Gunneridae</taxon>
        <taxon>Pentapetalae</taxon>
        <taxon>rosids</taxon>
        <taxon>malvids</taxon>
        <taxon>Brassicales</taxon>
        <taxon>Brassicaceae</taxon>
        <taxon>Camelineae</taxon>
        <taxon>Arabidopsis</taxon>
    </lineage>
</organism>
<dbReference type="InterPro" id="IPR013187">
    <property type="entry name" value="F-box-assoc_dom_typ3"/>
</dbReference>
<dbReference type="EMBL" id="GL348713">
    <property type="protein sequence ID" value="EFH69965.1"/>
    <property type="molecule type" value="Genomic_DNA"/>
</dbReference>
<evidence type="ECO:0000313" key="4">
    <source>
        <dbReference type="Proteomes" id="UP000008694"/>
    </source>
</evidence>
<dbReference type="InterPro" id="IPR017451">
    <property type="entry name" value="F-box-assoc_interact_dom"/>
</dbReference>
<name>D7KHG8_ARALL</name>
<proteinExistence type="predicted"/>
<reference evidence="4" key="1">
    <citation type="journal article" date="2011" name="Nat. Genet.">
        <title>The Arabidopsis lyrata genome sequence and the basis of rapid genome size change.</title>
        <authorList>
            <person name="Hu T.T."/>
            <person name="Pattyn P."/>
            <person name="Bakker E.G."/>
            <person name="Cao J."/>
            <person name="Cheng J.-F."/>
            <person name="Clark R.M."/>
            <person name="Fahlgren N."/>
            <person name="Fawcett J.A."/>
            <person name="Grimwood J."/>
            <person name="Gundlach H."/>
            <person name="Haberer G."/>
            <person name="Hollister J.D."/>
            <person name="Ossowski S."/>
            <person name="Ottilar R.P."/>
            <person name="Salamov A.A."/>
            <person name="Schneeberger K."/>
            <person name="Spannagl M."/>
            <person name="Wang X."/>
            <person name="Yang L."/>
            <person name="Nasrallah M.E."/>
            <person name="Bergelson J."/>
            <person name="Carrington J.C."/>
            <person name="Gaut B.S."/>
            <person name="Schmutz J."/>
            <person name="Mayer K.F.X."/>
            <person name="Van de Peer Y."/>
            <person name="Grigoriev I.V."/>
            <person name="Nordborg M."/>
            <person name="Weigel D."/>
            <person name="Guo Y.-L."/>
        </authorList>
    </citation>
    <scope>NUCLEOTIDE SEQUENCE [LARGE SCALE GENOMIC DNA]</scope>
    <source>
        <strain evidence="4">cv. MN47</strain>
    </source>
</reference>
<dbReference type="NCBIfam" id="TIGR01640">
    <property type="entry name" value="F_box_assoc_1"/>
    <property type="match status" value="1"/>
</dbReference>
<dbReference type="Gramene" id="scaffold_103577.1">
    <property type="protein sequence ID" value="scaffold_103577.1"/>
    <property type="gene ID" value="scaffold_103577.1"/>
</dbReference>
<dbReference type="KEGG" id="aly:9329767"/>
<feature type="domain" description="F-box associated beta-propeller type 3" evidence="2">
    <location>
        <begin position="8"/>
        <end position="270"/>
    </location>
</feature>
<evidence type="ECO:0000313" key="3">
    <source>
        <dbReference type="EMBL" id="EFH69965.1"/>
    </source>
</evidence>
<keyword evidence="4" id="KW-1185">Reference proteome</keyword>
<feature type="compositionally biased region" description="Basic and acidic residues" evidence="1">
    <location>
        <begin position="354"/>
        <end position="373"/>
    </location>
</feature>
<protein>
    <recommendedName>
        <fullName evidence="2">F-box associated beta-propeller type 3 domain-containing protein</fullName>
    </recommendedName>
</protein>
<sequence length="373" mass="44380">MKFLGNINSYVCSGGLIYISNMWISEKVVQVICNPITGKYAILPNLIRNSTMSFFGFDPIDSQYKVLIRKHIAYNDHYILTLGTGKMRWRKIQCPLIHGFSCEGICINGVLYYLAYKFDITSDDKTHLLVCFDVRSEKVKFVDANCVFDDWSTTLINYKGKFGVINWKYDDAYAIELSMWVLEDEKHEWSKYVYTFPEINKAHDLDLRLDGVTAAGEIVFSRWKSTCKPFYVLYYNPGRNTLQNVEIQGFGDIHEASRPHCSVYTTVDYVEDLSVNDAKQLNSSIYAPSLKNKRSLNIIMKRPKPQHWEEVRERDKDKRYDDGVSREIHKERRNERDNREDEERRIRRRRRRYERRDRDDHWSDKQYKKRMER</sequence>
<evidence type="ECO:0000256" key="1">
    <source>
        <dbReference type="SAM" id="MobiDB-lite"/>
    </source>
</evidence>
<dbReference type="AlphaFoldDB" id="D7KHG8"/>
<dbReference type="Pfam" id="PF08268">
    <property type="entry name" value="FBA_3"/>
    <property type="match status" value="1"/>
</dbReference>
<dbReference type="Proteomes" id="UP000008694">
    <property type="component" value="Unassembled WGS sequence"/>
</dbReference>
<dbReference type="HOGENOM" id="CLU_027176_9_0_1"/>
<gene>
    <name evidence="3" type="ORF">ARALYDRAFT_890783</name>
</gene>
<feature type="compositionally biased region" description="Basic and acidic residues" evidence="1">
    <location>
        <begin position="306"/>
        <end position="345"/>
    </location>
</feature>
<dbReference type="PANTHER" id="PTHR31111">
    <property type="entry name" value="BNAA05G37150D PROTEIN-RELATED"/>
    <property type="match status" value="1"/>
</dbReference>
<dbReference type="PANTHER" id="PTHR31111:SF130">
    <property type="entry name" value="F-BOX ASSOCIATED UBIQUITINATION EFFECTOR FAMILY PROTEIN"/>
    <property type="match status" value="1"/>
</dbReference>